<name>A0A7S4B6S4_CHRCT</name>
<protein>
    <recommendedName>
        <fullName evidence="4">CS domain-containing protein</fullName>
    </recommendedName>
</protein>
<feature type="region of interest" description="Disordered" evidence="3">
    <location>
        <begin position="358"/>
        <end position="381"/>
    </location>
</feature>
<dbReference type="AlphaFoldDB" id="A0A7S4B6S4"/>
<feature type="region of interest" description="Disordered" evidence="3">
    <location>
        <begin position="1"/>
        <end position="54"/>
    </location>
</feature>
<evidence type="ECO:0000313" key="5">
    <source>
        <dbReference type="EMBL" id="CAE0755922.1"/>
    </source>
</evidence>
<feature type="region of interest" description="Disordered" evidence="3">
    <location>
        <begin position="68"/>
        <end position="93"/>
    </location>
</feature>
<dbReference type="InterPro" id="IPR008978">
    <property type="entry name" value="HSP20-like_chaperone"/>
</dbReference>
<dbReference type="InterPro" id="IPR037898">
    <property type="entry name" value="NudC_fam"/>
</dbReference>
<dbReference type="SUPFAM" id="SSF49764">
    <property type="entry name" value="HSP20-like chaperones"/>
    <property type="match status" value="1"/>
</dbReference>
<feature type="compositionally biased region" description="Acidic residues" evidence="3">
    <location>
        <begin position="71"/>
        <end position="91"/>
    </location>
</feature>
<feature type="compositionally biased region" description="Basic and acidic residues" evidence="3">
    <location>
        <begin position="371"/>
        <end position="381"/>
    </location>
</feature>
<keyword evidence="2" id="KW-0963">Cytoplasm</keyword>
<proteinExistence type="predicted"/>
<evidence type="ECO:0000259" key="4">
    <source>
        <dbReference type="PROSITE" id="PS51203"/>
    </source>
</evidence>
<dbReference type="PANTHER" id="PTHR12356">
    <property type="entry name" value="NUCLEAR MOVEMENT PROTEIN NUDC"/>
    <property type="match status" value="1"/>
</dbReference>
<accession>A0A7S4B6S4</accession>
<gene>
    <name evidence="5" type="ORF">PCAR00345_LOCUS8510</name>
</gene>
<comment type="subcellular location">
    <subcellularLocation>
        <location evidence="1">Cytoplasm</location>
    </subcellularLocation>
</comment>
<dbReference type="PROSITE" id="PS51203">
    <property type="entry name" value="CS"/>
    <property type="match status" value="1"/>
</dbReference>
<reference evidence="5" key="1">
    <citation type="submission" date="2021-01" db="EMBL/GenBank/DDBJ databases">
        <authorList>
            <person name="Corre E."/>
            <person name="Pelletier E."/>
            <person name="Niang G."/>
            <person name="Scheremetjew M."/>
            <person name="Finn R."/>
            <person name="Kale V."/>
            <person name="Holt S."/>
            <person name="Cochrane G."/>
            <person name="Meng A."/>
            <person name="Brown T."/>
            <person name="Cohen L."/>
        </authorList>
    </citation>
    <scope>NUCLEOTIDE SEQUENCE</scope>
    <source>
        <strain evidence="5">CCMP645</strain>
    </source>
</reference>
<dbReference type="GO" id="GO:0005737">
    <property type="term" value="C:cytoplasm"/>
    <property type="evidence" value="ECO:0007669"/>
    <property type="project" value="UniProtKB-SubCell"/>
</dbReference>
<dbReference type="Gene3D" id="2.60.40.790">
    <property type="match status" value="1"/>
</dbReference>
<dbReference type="Pfam" id="PF04969">
    <property type="entry name" value="CS"/>
    <property type="match status" value="1"/>
</dbReference>
<dbReference type="GO" id="GO:0006457">
    <property type="term" value="P:protein folding"/>
    <property type="evidence" value="ECO:0007669"/>
    <property type="project" value="TreeGrafter"/>
</dbReference>
<dbReference type="InterPro" id="IPR007052">
    <property type="entry name" value="CS_dom"/>
</dbReference>
<dbReference type="EMBL" id="HBIZ01013974">
    <property type="protein sequence ID" value="CAE0755922.1"/>
    <property type="molecule type" value="Transcribed_RNA"/>
</dbReference>
<evidence type="ECO:0000256" key="3">
    <source>
        <dbReference type="SAM" id="MobiDB-lite"/>
    </source>
</evidence>
<feature type="compositionally biased region" description="Acidic residues" evidence="3">
    <location>
        <begin position="1"/>
        <end position="11"/>
    </location>
</feature>
<feature type="domain" description="CS" evidence="4">
    <location>
        <begin position="204"/>
        <end position="321"/>
    </location>
</feature>
<dbReference type="GO" id="GO:0051082">
    <property type="term" value="F:unfolded protein binding"/>
    <property type="evidence" value="ECO:0007669"/>
    <property type="project" value="TreeGrafter"/>
</dbReference>
<dbReference type="PANTHER" id="PTHR12356:SF3">
    <property type="entry name" value="NUCLEAR MIGRATION PROTEIN NUDC"/>
    <property type="match status" value="1"/>
</dbReference>
<sequence>MAAELEDDEDDAPRKPRVTHLQGPSRITIGPQQVSGAKRTASASDYPAPLTKPSKAAVRTGIDYSKWDSMNFDDTEADEGEYDEDMDDGSAEYEKCENSAASTTSLGKHSAVLGKLEGVRSEKPPTMKTRVCTDAESMEAKAEFQADAEERDMLTPEELASLHKAFADKNMVIHPPPDYGSESSSETPEAAYAKLVSKLTRNGSDCGSHLWKQTEKDVEISVRLPAGTRAKDLTVQVTPASTEGRQRLLVTRTSQPTGESQRQKATLFDKAMAYPVEQPDDAVDLSWEVTDLEPRGGCRALRVALTKEVVHGVVVWWARAFDGDPELNTLEFPDRKHASRVQANKDVWDQAQQMFRDSVAARPPPTQIHLDPSEEHGVDGG</sequence>
<evidence type="ECO:0000256" key="2">
    <source>
        <dbReference type="ARBA" id="ARBA00022490"/>
    </source>
</evidence>
<organism evidence="5">
    <name type="scientific">Chrysotila carterae</name>
    <name type="common">Marine alga</name>
    <name type="synonym">Syracosphaera carterae</name>
    <dbReference type="NCBI Taxonomy" id="13221"/>
    <lineage>
        <taxon>Eukaryota</taxon>
        <taxon>Haptista</taxon>
        <taxon>Haptophyta</taxon>
        <taxon>Prymnesiophyceae</taxon>
        <taxon>Isochrysidales</taxon>
        <taxon>Isochrysidaceae</taxon>
        <taxon>Chrysotila</taxon>
    </lineage>
</organism>
<evidence type="ECO:0000256" key="1">
    <source>
        <dbReference type="ARBA" id="ARBA00004496"/>
    </source>
</evidence>